<proteinExistence type="inferred from homology"/>
<feature type="site" description="Lowers pKa of active site Tyr" evidence="6">
    <location>
        <position position="82"/>
    </location>
</feature>
<dbReference type="FunFam" id="3.20.20.100:FF:000006">
    <property type="entry name" value="Aldo-keto reductase family 1 member A1"/>
    <property type="match status" value="1"/>
</dbReference>
<evidence type="ECO:0000313" key="9">
    <source>
        <dbReference type="RefSeq" id="XP_003743339.1"/>
    </source>
</evidence>
<dbReference type="InterPro" id="IPR023210">
    <property type="entry name" value="NADP_OxRdtase_dom"/>
</dbReference>
<evidence type="ECO:0000256" key="4">
    <source>
        <dbReference type="PIRSR" id="PIRSR000097-1"/>
    </source>
</evidence>
<reference evidence="9" key="1">
    <citation type="submission" date="2025-08" db="UniProtKB">
        <authorList>
            <consortium name="RefSeq"/>
        </authorList>
    </citation>
    <scope>IDENTIFICATION</scope>
</reference>
<dbReference type="KEGG" id="goe:100903461"/>
<dbReference type="PIRSF" id="PIRSF000097">
    <property type="entry name" value="AKR"/>
    <property type="match status" value="1"/>
</dbReference>
<feature type="domain" description="NADP-dependent oxidoreductase" evidence="7">
    <location>
        <begin position="20"/>
        <end position="296"/>
    </location>
</feature>
<evidence type="ECO:0000313" key="8">
    <source>
        <dbReference type="Proteomes" id="UP000694867"/>
    </source>
</evidence>
<accession>A0AAJ6QTG6</accession>
<dbReference type="PANTHER" id="PTHR11732">
    <property type="entry name" value="ALDO/KETO REDUCTASE"/>
    <property type="match status" value="1"/>
</dbReference>
<evidence type="ECO:0000256" key="5">
    <source>
        <dbReference type="PIRSR" id="PIRSR000097-2"/>
    </source>
</evidence>
<dbReference type="InterPro" id="IPR018170">
    <property type="entry name" value="Aldo/ket_reductase_CS"/>
</dbReference>
<dbReference type="Proteomes" id="UP000694867">
    <property type="component" value="Unplaced"/>
</dbReference>
<name>A0AAJ6QTG6_9ACAR</name>
<dbReference type="PROSITE" id="PS00063">
    <property type="entry name" value="ALDOKETO_REDUCTASE_3"/>
    <property type="match status" value="1"/>
</dbReference>
<keyword evidence="8" id="KW-1185">Reference proteome</keyword>
<protein>
    <submittedName>
        <fullName evidence="9">Aldo-keto reductase family 1 member B1</fullName>
    </submittedName>
</protein>
<dbReference type="SUPFAM" id="SSF51430">
    <property type="entry name" value="NAD(P)-linked oxidoreductase"/>
    <property type="match status" value="1"/>
</dbReference>
<sequence>MPLQQAPKIKLSDGHEMPILGLGTWKSAPGDVYKAVSHAIDVGYRHFDCALAYQNEHEVGKAIREKVHAGVIRREDIFVTSKCWNTFHSKERVIESFNKTMGDLDIGYLDLWLMHWPMGYEEGGPIFPLNEDKTTRISDVDFVETWKAMEEVSKSTGKIRSLGLSNFNSEQVERILKEATIKPVMNQVECHPYLIQKKLKAFCEERGIKITAYCPLGSPDRAWATADEPPLLEHPKIKEIGAKYGKTSAAVLLCFQIDRGVVVIPKSVTPARIEANLNVFDFKLTDEDIKTLEEFDRGYRFCSLANIKHHKYYPFSIEF</sequence>
<dbReference type="InterPro" id="IPR020471">
    <property type="entry name" value="AKR"/>
</dbReference>
<keyword evidence="2" id="KW-0521">NADP</keyword>
<dbReference type="Pfam" id="PF00248">
    <property type="entry name" value="Aldo_ket_red"/>
    <property type="match status" value="1"/>
</dbReference>
<evidence type="ECO:0000259" key="7">
    <source>
        <dbReference type="Pfam" id="PF00248"/>
    </source>
</evidence>
<evidence type="ECO:0000256" key="3">
    <source>
        <dbReference type="ARBA" id="ARBA00023002"/>
    </source>
</evidence>
<dbReference type="GeneID" id="100903461"/>
<gene>
    <name evidence="9" type="primary">LOC100903461</name>
</gene>
<evidence type="ECO:0000256" key="1">
    <source>
        <dbReference type="ARBA" id="ARBA00007905"/>
    </source>
</evidence>
<comment type="similarity">
    <text evidence="1">Belongs to the aldo/keto reductase family.</text>
</comment>
<dbReference type="RefSeq" id="XP_003743339.1">
    <property type="nucleotide sequence ID" value="XM_003743291.1"/>
</dbReference>
<dbReference type="Gene3D" id="3.20.20.100">
    <property type="entry name" value="NADP-dependent oxidoreductase domain"/>
    <property type="match status" value="1"/>
</dbReference>
<organism evidence="8 9">
    <name type="scientific">Galendromus occidentalis</name>
    <name type="common">western predatory mite</name>
    <dbReference type="NCBI Taxonomy" id="34638"/>
    <lineage>
        <taxon>Eukaryota</taxon>
        <taxon>Metazoa</taxon>
        <taxon>Ecdysozoa</taxon>
        <taxon>Arthropoda</taxon>
        <taxon>Chelicerata</taxon>
        <taxon>Arachnida</taxon>
        <taxon>Acari</taxon>
        <taxon>Parasitiformes</taxon>
        <taxon>Mesostigmata</taxon>
        <taxon>Gamasina</taxon>
        <taxon>Phytoseioidea</taxon>
        <taxon>Phytoseiidae</taxon>
        <taxon>Typhlodrominae</taxon>
        <taxon>Galendromus</taxon>
    </lineage>
</organism>
<dbReference type="AlphaFoldDB" id="A0AAJ6QTG6"/>
<keyword evidence="3" id="KW-0560">Oxidoreductase</keyword>
<evidence type="ECO:0000256" key="6">
    <source>
        <dbReference type="PIRSR" id="PIRSR000097-3"/>
    </source>
</evidence>
<feature type="binding site" evidence="5">
    <location>
        <position position="115"/>
    </location>
    <ligand>
        <name>substrate</name>
    </ligand>
</feature>
<evidence type="ECO:0000256" key="2">
    <source>
        <dbReference type="ARBA" id="ARBA00022857"/>
    </source>
</evidence>
<dbReference type="GO" id="GO:0016491">
    <property type="term" value="F:oxidoreductase activity"/>
    <property type="evidence" value="ECO:0007669"/>
    <property type="project" value="UniProtKB-KW"/>
</dbReference>
<dbReference type="PROSITE" id="PS00798">
    <property type="entry name" value="ALDOKETO_REDUCTASE_1"/>
    <property type="match status" value="1"/>
</dbReference>
<dbReference type="PRINTS" id="PR00069">
    <property type="entry name" value="ALDKETRDTASE"/>
</dbReference>
<feature type="active site" description="Proton donor" evidence="4">
    <location>
        <position position="53"/>
    </location>
</feature>
<dbReference type="InterPro" id="IPR036812">
    <property type="entry name" value="NAD(P)_OxRdtase_dom_sf"/>
</dbReference>